<name>A0A7I9YJ28_MYCBU</name>
<accession>A0A7I9YJ28</accession>
<feature type="compositionally biased region" description="Low complexity" evidence="1">
    <location>
        <begin position="373"/>
        <end position="398"/>
    </location>
</feature>
<dbReference type="AlphaFoldDB" id="A0A7I9YJ28"/>
<dbReference type="EMBL" id="BLKZ01000001">
    <property type="protein sequence ID" value="GFG88685.1"/>
    <property type="molecule type" value="Genomic_DNA"/>
</dbReference>
<feature type="region of interest" description="Disordered" evidence="1">
    <location>
        <begin position="231"/>
        <end position="296"/>
    </location>
</feature>
<reference evidence="2 3" key="1">
    <citation type="journal article" date="2019" name="Emerg. Microbes Infect.">
        <title>Comprehensive subspecies identification of 175 nontuberculous mycobacteria species based on 7547 genomic profiles.</title>
        <authorList>
            <person name="Matsumoto Y."/>
            <person name="Kinjo T."/>
            <person name="Motooka D."/>
            <person name="Nabeya D."/>
            <person name="Jung N."/>
            <person name="Uechi K."/>
            <person name="Horii T."/>
            <person name="Iida T."/>
            <person name="Fujita J."/>
            <person name="Nakamura S."/>
        </authorList>
    </citation>
    <scope>NUCLEOTIDE SEQUENCE [LARGE SCALE GENOMIC DNA]</scope>
    <source>
        <strain evidence="2 3">JCM 30725</strain>
    </source>
</reference>
<keyword evidence="3" id="KW-1185">Reference proteome</keyword>
<organism evidence="2 3">
    <name type="scientific">Mycobacterium bourgelatii</name>
    <dbReference type="NCBI Taxonomy" id="1273442"/>
    <lineage>
        <taxon>Bacteria</taxon>
        <taxon>Bacillati</taxon>
        <taxon>Actinomycetota</taxon>
        <taxon>Actinomycetes</taxon>
        <taxon>Mycobacteriales</taxon>
        <taxon>Mycobacteriaceae</taxon>
        <taxon>Mycobacterium</taxon>
    </lineage>
</organism>
<feature type="compositionally biased region" description="Basic and acidic residues" evidence="1">
    <location>
        <begin position="340"/>
        <end position="372"/>
    </location>
</feature>
<protein>
    <submittedName>
        <fullName evidence="2">Uncharacterized protein</fullName>
    </submittedName>
</protein>
<feature type="compositionally biased region" description="Acidic residues" evidence="1">
    <location>
        <begin position="327"/>
        <end position="339"/>
    </location>
</feature>
<sequence length="421" mass="43212">MAAWLDVAGRLAEGRPAAERTQSYVQACERVGCAAPDLDIVDEYGSEDGLDLRALDDDCVQLRAAGVAVMESLRMQRAQVAELAVAWTGPGADAAVAFLQRHCDTANAITTEIRAAAQRCESLRDNLWRLIDAKVAAAIAIDDRSLAQRPEWLAAVATVSTGAGDRQTAEAVVREQINPYVHNDIGNDWRDAMRSARTEVAAYYDMVNDRLAGALAAASFEIPGDLGPVGGPPVRPAAAGPPSGIAAPSAPVGFGGRPADPGPPIGSATRPPATNPPPATDVPLPQPFSGLGSGGGVGGSGGLGALAGRIVDAMGDALGGALGSSDPGEDDPFRDDLDDDQHPKRPHAPKEVDQADKVDRSDDKPPPTDRADAAATPHAATQVPDAAEPVAAPTQVVTPPAPPDPATPCEIAADELPKAGQ</sequence>
<proteinExistence type="predicted"/>
<evidence type="ECO:0000256" key="1">
    <source>
        <dbReference type="SAM" id="MobiDB-lite"/>
    </source>
</evidence>
<feature type="compositionally biased region" description="Pro residues" evidence="1">
    <location>
        <begin position="273"/>
        <end position="286"/>
    </location>
</feature>
<gene>
    <name evidence="2" type="ORF">MBOU_07270</name>
</gene>
<dbReference type="Proteomes" id="UP000465360">
    <property type="component" value="Unassembled WGS sequence"/>
</dbReference>
<feature type="region of interest" description="Disordered" evidence="1">
    <location>
        <begin position="316"/>
        <end position="421"/>
    </location>
</feature>
<evidence type="ECO:0000313" key="2">
    <source>
        <dbReference type="EMBL" id="GFG88685.1"/>
    </source>
</evidence>
<dbReference type="RefSeq" id="WP_163707936.1">
    <property type="nucleotide sequence ID" value="NZ_BLKZ01000001.1"/>
</dbReference>
<comment type="caution">
    <text evidence="2">The sequence shown here is derived from an EMBL/GenBank/DDBJ whole genome shotgun (WGS) entry which is preliminary data.</text>
</comment>
<evidence type="ECO:0000313" key="3">
    <source>
        <dbReference type="Proteomes" id="UP000465360"/>
    </source>
</evidence>
<feature type="compositionally biased region" description="Low complexity" evidence="1">
    <location>
        <begin position="236"/>
        <end position="251"/>
    </location>
</feature>